<evidence type="ECO:0000313" key="2">
    <source>
        <dbReference type="Proteomes" id="UP001230005"/>
    </source>
</evidence>
<organism evidence="1 2">
    <name type="scientific">Evansella vedderi</name>
    <dbReference type="NCBI Taxonomy" id="38282"/>
    <lineage>
        <taxon>Bacteria</taxon>
        <taxon>Bacillati</taxon>
        <taxon>Bacillota</taxon>
        <taxon>Bacilli</taxon>
        <taxon>Bacillales</taxon>
        <taxon>Bacillaceae</taxon>
        <taxon>Evansella</taxon>
    </lineage>
</organism>
<evidence type="ECO:0000313" key="1">
    <source>
        <dbReference type="EMBL" id="MDQ0253039.1"/>
    </source>
</evidence>
<dbReference type="RefSeq" id="WP_307321128.1">
    <property type="nucleotide sequence ID" value="NZ_JAUSUG010000001.1"/>
</dbReference>
<dbReference type="EMBL" id="JAUSUG010000001">
    <property type="protein sequence ID" value="MDQ0253039.1"/>
    <property type="molecule type" value="Genomic_DNA"/>
</dbReference>
<keyword evidence="2" id="KW-1185">Reference proteome</keyword>
<reference evidence="1 2" key="1">
    <citation type="submission" date="2023-07" db="EMBL/GenBank/DDBJ databases">
        <title>Genomic Encyclopedia of Type Strains, Phase IV (KMG-IV): sequencing the most valuable type-strain genomes for metagenomic binning, comparative biology and taxonomic classification.</title>
        <authorList>
            <person name="Goeker M."/>
        </authorList>
    </citation>
    <scope>NUCLEOTIDE SEQUENCE [LARGE SCALE GENOMIC DNA]</scope>
    <source>
        <strain evidence="1 2">DSM 9768</strain>
    </source>
</reference>
<protein>
    <submittedName>
        <fullName evidence="1">Uncharacterized protein</fullName>
    </submittedName>
</protein>
<comment type="caution">
    <text evidence="1">The sequence shown here is derived from an EMBL/GenBank/DDBJ whole genome shotgun (WGS) entry which is preliminary data.</text>
</comment>
<sequence>MNIIRRSIQRPLNSVSLMYWLNLSKKKAEQRSKEYNENRSKNELIVYKMKQSDYLLIEGYEKYFSLYSKNPKMKVRFVIGDYESDLEARYAAVRELLSYHQSAWITKMQQFKILYKNYKQCKNTLSSKLGIPYRKVEHYLLDEDIPIKIRARAAECELGRLANAICRSTLNERMKNIMYEFITYPAKHNLRLTDQSWKMARSMILDTTDDLMELSDRNIRFLIVRHAIEYKKRSKENFHSDLENIKNRLQIKLFTNTYVLKGKQKSAKEEAGT</sequence>
<accession>A0ABT9ZPB9</accession>
<gene>
    <name evidence="1" type="ORF">J2S74_000411</name>
</gene>
<proteinExistence type="predicted"/>
<dbReference type="Proteomes" id="UP001230005">
    <property type="component" value="Unassembled WGS sequence"/>
</dbReference>
<name>A0ABT9ZPB9_9BACI</name>